<reference evidence="4" key="1">
    <citation type="journal article" date="2019" name="Int. J. Syst. Evol. Microbiol.">
        <title>The Global Catalogue of Microorganisms (GCM) 10K type strain sequencing project: providing services to taxonomists for standard genome sequencing and annotation.</title>
        <authorList>
            <consortium name="The Broad Institute Genomics Platform"/>
            <consortium name="The Broad Institute Genome Sequencing Center for Infectious Disease"/>
            <person name="Wu L."/>
            <person name="Ma J."/>
        </authorList>
    </citation>
    <scope>NUCLEOTIDE SEQUENCE [LARGE SCALE GENOMIC DNA]</scope>
    <source>
        <strain evidence="4">CGMCC 1.15197</strain>
    </source>
</reference>
<accession>A0ABQ1UX38</accession>
<dbReference type="SUPFAM" id="SSF46785">
    <property type="entry name" value="Winged helix' DNA-binding domain"/>
    <property type="match status" value="2"/>
</dbReference>
<evidence type="ECO:0000313" key="3">
    <source>
        <dbReference type="EMBL" id="GGF28888.1"/>
    </source>
</evidence>
<evidence type="ECO:0000313" key="4">
    <source>
        <dbReference type="Proteomes" id="UP000632273"/>
    </source>
</evidence>
<proteinExistence type="inferred from homology"/>
<dbReference type="Pfam" id="PF01051">
    <property type="entry name" value="Rep3_N"/>
    <property type="match status" value="1"/>
</dbReference>
<dbReference type="EMBL" id="BMHT01000019">
    <property type="protein sequence ID" value="GGF28888.1"/>
    <property type="molecule type" value="Genomic_DNA"/>
</dbReference>
<evidence type="ECO:0000256" key="1">
    <source>
        <dbReference type="ARBA" id="ARBA00038283"/>
    </source>
</evidence>
<name>A0ABQ1UX38_9BACT</name>
<dbReference type="Pfam" id="PF21205">
    <property type="entry name" value="Rep3_C"/>
    <property type="match status" value="1"/>
</dbReference>
<dbReference type="InterPro" id="IPR036390">
    <property type="entry name" value="WH_DNA-bd_sf"/>
</dbReference>
<comment type="similarity">
    <text evidence="1">Belongs to the initiator RepB protein family.</text>
</comment>
<evidence type="ECO:0000259" key="2">
    <source>
        <dbReference type="Pfam" id="PF01051"/>
    </source>
</evidence>
<sequence>MNKELEVRQANALTNARYEYTETQANIFLVLLSKLRKDSPDDVYQISVTELENLTNKKLNYKQLRNSTEEMMSRVHKINTHHNGKEVFRQLVLFKRIDYILGTGTIELEFNEYAVPYLFDLKDNFTSFQVHAALNLPSKHAKRIYQICSQWKDKGQTRKVAILDLKKTLGLADDKGNEEYTILAMFKKKVLDVAVKQINEKTDLHIGYQLEKVGRAFQNIVFTVRPQIPATTISFDLVPDLALNGPVATQHQVESAGRLLTQLSITTPALVEQILGNPSHVATCNKFAHDLKTGKHTSARSLSGLLLTMLGIKKATAGGPLFDKPTKAR</sequence>
<dbReference type="InterPro" id="IPR000525">
    <property type="entry name" value="Initiator_Rep_WH1"/>
</dbReference>
<organism evidence="3 4">
    <name type="scientific">Hymenobacter cavernae</name>
    <dbReference type="NCBI Taxonomy" id="2044852"/>
    <lineage>
        <taxon>Bacteria</taxon>
        <taxon>Pseudomonadati</taxon>
        <taxon>Bacteroidota</taxon>
        <taxon>Cytophagia</taxon>
        <taxon>Cytophagales</taxon>
        <taxon>Hymenobacteraceae</taxon>
        <taxon>Hymenobacter</taxon>
    </lineage>
</organism>
<dbReference type="InterPro" id="IPR036388">
    <property type="entry name" value="WH-like_DNA-bd_sf"/>
</dbReference>
<dbReference type="Gene3D" id="1.10.10.10">
    <property type="entry name" value="Winged helix-like DNA-binding domain superfamily/Winged helix DNA-binding domain"/>
    <property type="match status" value="2"/>
</dbReference>
<protein>
    <recommendedName>
        <fullName evidence="2">Initiator Rep protein WH1 domain-containing protein</fullName>
    </recommendedName>
</protein>
<feature type="domain" description="Initiator Rep protein WH1" evidence="2">
    <location>
        <begin position="7"/>
        <end position="148"/>
    </location>
</feature>
<dbReference type="RefSeq" id="WP_188816433.1">
    <property type="nucleotide sequence ID" value="NZ_BMHT01000019.1"/>
</dbReference>
<gene>
    <name evidence="3" type="ORF">GCM10011383_45740</name>
</gene>
<dbReference type="Proteomes" id="UP000632273">
    <property type="component" value="Unassembled WGS sequence"/>
</dbReference>
<comment type="caution">
    <text evidence="3">The sequence shown here is derived from an EMBL/GenBank/DDBJ whole genome shotgun (WGS) entry which is preliminary data.</text>
</comment>
<keyword evidence="4" id="KW-1185">Reference proteome</keyword>